<dbReference type="STRING" id="660025.F9FBG8"/>
<proteinExistence type="predicted"/>
<feature type="compositionally biased region" description="Basic and acidic residues" evidence="2">
    <location>
        <begin position="567"/>
        <end position="584"/>
    </location>
</feature>
<evidence type="ECO:0000256" key="1">
    <source>
        <dbReference type="SAM" id="Coils"/>
    </source>
</evidence>
<feature type="coiled-coil region" evidence="1">
    <location>
        <begin position="81"/>
        <end position="108"/>
    </location>
</feature>
<accession>F9FBG8</accession>
<evidence type="ECO:0000313" key="3">
    <source>
        <dbReference type="EMBL" id="EGU85740.1"/>
    </source>
</evidence>
<sequence length="621" mass="69803">MGLVSDELGGVSWPNCATNMGDSLAQRHSAALQIIQDLRSLLHDVEPPGDISCAQADYDAAEERHSREQNPERKRALCRELVRYGDHLEEVQEQHKAAQAKCKEQLDLFDSRLSKGGYQKLATQASLDTGTDTNPGLENDQATHQISETLGNLVQTPDIDCIQLSGLSNDRATHETTESPDNLPQTTIIPATIEPRSTPSRTHSATPPRGFSTDVDQQVGIELTGQIARSNKRRDNTSVSRPTKRQRQSVSSDTVTEKTIPFDELYQGGKARWKYRIVKIDGLYYVFGCKKHDKHFCKENPLQAAMSHLKGKGHPNKRSTITQAFRSLGTRVVQCTDKDLELNNKAADCYLAEQEKKKERRKASTKNFAHAPQTGEIYMAWFGDEDKGHWLHAFLVIPFFPRPGDGLDIQSVTESDLRVDIRPCYKLNETTGGYDWAEGYEEHGKNANYREYPIMCLAGEIPHKVDWLPVCHFRKLNLEDEDLDDKDVIKAYINKTTAGLGNEVEDESEDLYGNSIAGDNDAPTSSRHRQTPIGRTSENVNIDQNIQPRATAENQESRPRRLNIPTREVKPEHGTQDNIGRGDEATSPVDQPTWIRQMSVQRRWPLARKNAPNMATLSDSE</sequence>
<keyword evidence="1" id="KW-0175">Coiled coil</keyword>
<feature type="compositionally biased region" description="Polar residues" evidence="2">
    <location>
        <begin position="588"/>
        <end position="600"/>
    </location>
</feature>
<protein>
    <submittedName>
        <fullName evidence="3">Uncharacterized protein</fullName>
    </submittedName>
</protein>
<dbReference type="OrthoDB" id="4835412at2759"/>
<comment type="caution">
    <text evidence="3">The sequence shown here is derived from an EMBL/GenBank/DDBJ whole genome shotgun (WGS) entry which is preliminary data.</text>
</comment>
<organism evidence="3">
    <name type="scientific">Fusarium oxysporum (strain Fo5176)</name>
    <name type="common">Fusarium vascular wilt</name>
    <dbReference type="NCBI Taxonomy" id="660025"/>
    <lineage>
        <taxon>Eukaryota</taxon>
        <taxon>Fungi</taxon>
        <taxon>Dikarya</taxon>
        <taxon>Ascomycota</taxon>
        <taxon>Pezizomycotina</taxon>
        <taxon>Sordariomycetes</taxon>
        <taxon>Hypocreomycetidae</taxon>
        <taxon>Hypocreales</taxon>
        <taxon>Nectriaceae</taxon>
        <taxon>Fusarium</taxon>
        <taxon>Fusarium oxysporum species complex</taxon>
    </lineage>
</organism>
<reference evidence="3" key="1">
    <citation type="journal article" date="2012" name="Mol. Plant Microbe Interact.">
        <title>A highly conserved effector in Fusarium oxysporum is required for full virulence on Arabidopsis.</title>
        <authorList>
            <person name="Thatcher L.F."/>
            <person name="Gardiner D.M."/>
            <person name="Kazan K."/>
            <person name="Manners J."/>
        </authorList>
    </citation>
    <scope>NUCLEOTIDE SEQUENCE [LARGE SCALE GENOMIC DNA]</scope>
    <source>
        <strain evidence="3">Fo5176</strain>
    </source>
</reference>
<feature type="compositionally biased region" description="Polar residues" evidence="2">
    <location>
        <begin position="179"/>
        <end position="205"/>
    </location>
</feature>
<dbReference type="AlphaFoldDB" id="F9FBG8"/>
<feature type="region of interest" description="Disordered" evidence="2">
    <location>
        <begin position="512"/>
        <end position="621"/>
    </location>
</feature>
<feature type="compositionally biased region" description="Polar residues" evidence="2">
    <location>
        <begin position="533"/>
        <end position="554"/>
    </location>
</feature>
<gene>
    <name evidence="3" type="ORF">FOXB_03744</name>
</gene>
<evidence type="ECO:0000256" key="2">
    <source>
        <dbReference type="SAM" id="MobiDB-lite"/>
    </source>
</evidence>
<dbReference type="EMBL" id="AFQF01001222">
    <property type="protein sequence ID" value="EGU85740.1"/>
    <property type="molecule type" value="Genomic_DNA"/>
</dbReference>
<name>F9FBG8_FUSOF</name>
<feature type="region of interest" description="Disordered" evidence="2">
    <location>
        <begin position="171"/>
        <end position="255"/>
    </location>
</feature>